<dbReference type="InterPro" id="IPR020843">
    <property type="entry name" value="ER"/>
</dbReference>
<dbReference type="InterPro" id="IPR013154">
    <property type="entry name" value="ADH-like_N"/>
</dbReference>
<keyword evidence="4 6" id="KW-0862">Zinc</keyword>
<keyword evidence="3 6" id="KW-0479">Metal-binding</keyword>
<dbReference type="Pfam" id="PF08240">
    <property type="entry name" value="ADH_N"/>
    <property type="match status" value="1"/>
</dbReference>
<evidence type="ECO:0000256" key="5">
    <source>
        <dbReference type="ARBA" id="ARBA00023002"/>
    </source>
</evidence>
<dbReference type="GO" id="GO:0016491">
    <property type="term" value="F:oxidoreductase activity"/>
    <property type="evidence" value="ECO:0007669"/>
    <property type="project" value="UniProtKB-KW"/>
</dbReference>
<dbReference type="InterPro" id="IPR036291">
    <property type="entry name" value="NAD(P)-bd_dom_sf"/>
</dbReference>
<dbReference type="OrthoDB" id="3265141at2"/>
<accession>A0A1Y5Y0Z5</accession>
<sequence>MSTITTAAVVESPGAGFTLSQVELADLRADEVLVRMVAAGICHTDLSVAKGALPFPMPAVLGHEGAGIVEAVGASVTRVRPGDQVLLSYTSCGRCASCHDGHPAYCETWLPANLIGGRRLDGSATISRAGSEVGGHFFGQSSFARHAIADERGVVKVGPGAPLDVLAPLGCGVMTGTGAVWNVLRPRPGSTVLITGAGAVGLSAVMAATMTPATRIIVADRIADRLRLASELGATDTIDTTKRDLADEVGRLTGDHGVDGAVETTGSADVLRTSIGTLAVRGTAVIVGAPAFGTEVPVDVNFMLPGRHVVGLTLGDAEIESLVPVLAGLVIAGRLPVHRLVTHYRFDQIGQAVEDVLAGATIKPVLRFDPPVNG</sequence>
<dbReference type="AlphaFoldDB" id="A0A1Y5Y0Z5"/>
<feature type="domain" description="Enoyl reductase (ER)" evidence="7">
    <location>
        <begin position="14"/>
        <end position="366"/>
    </location>
</feature>
<dbReference type="EMBL" id="FWXV01000008">
    <property type="protein sequence ID" value="SMD22734.1"/>
    <property type="molecule type" value="Genomic_DNA"/>
</dbReference>
<evidence type="ECO:0000313" key="9">
    <source>
        <dbReference type="Proteomes" id="UP000192674"/>
    </source>
</evidence>
<dbReference type="FunFam" id="3.40.50.720:FF:000003">
    <property type="entry name" value="S-(hydroxymethyl)glutathione dehydrogenase"/>
    <property type="match status" value="1"/>
</dbReference>
<dbReference type="GO" id="GO:0008270">
    <property type="term" value="F:zinc ion binding"/>
    <property type="evidence" value="ECO:0007669"/>
    <property type="project" value="InterPro"/>
</dbReference>
<dbReference type="Gene3D" id="3.90.180.10">
    <property type="entry name" value="Medium-chain alcohol dehydrogenases, catalytic domain"/>
    <property type="match status" value="1"/>
</dbReference>
<dbReference type="Pfam" id="PF00107">
    <property type="entry name" value="ADH_zinc_N"/>
    <property type="match status" value="1"/>
</dbReference>
<dbReference type="InterPro" id="IPR013149">
    <property type="entry name" value="ADH-like_C"/>
</dbReference>
<dbReference type="Proteomes" id="UP000192674">
    <property type="component" value="Unassembled WGS sequence"/>
</dbReference>
<keyword evidence="9" id="KW-1185">Reference proteome</keyword>
<dbReference type="SMART" id="SM00829">
    <property type="entry name" value="PKS_ER"/>
    <property type="match status" value="1"/>
</dbReference>
<reference evidence="8 9" key="1">
    <citation type="submission" date="2017-04" db="EMBL/GenBank/DDBJ databases">
        <authorList>
            <person name="Afonso C.L."/>
            <person name="Miller P.J."/>
            <person name="Scott M.A."/>
            <person name="Spackman E."/>
            <person name="Goraichik I."/>
            <person name="Dimitrov K.M."/>
            <person name="Suarez D.L."/>
            <person name="Swayne D.E."/>
        </authorList>
    </citation>
    <scope>NUCLEOTIDE SEQUENCE [LARGE SCALE GENOMIC DNA]</scope>
    <source>
        <strain evidence="8 9">DSM 43828</strain>
    </source>
</reference>
<evidence type="ECO:0000256" key="4">
    <source>
        <dbReference type="ARBA" id="ARBA00022833"/>
    </source>
</evidence>
<dbReference type="Gene3D" id="3.40.50.720">
    <property type="entry name" value="NAD(P)-binding Rossmann-like Domain"/>
    <property type="match status" value="1"/>
</dbReference>
<evidence type="ECO:0000313" key="8">
    <source>
        <dbReference type="EMBL" id="SMD22734.1"/>
    </source>
</evidence>
<dbReference type="PANTHER" id="PTHR43350:SF2">
    <property type="entry name" value="GROES-LIKE ZINC-BINDING ALCOHOL DEHYDROGENASE FAMILY PROTEIN"/>
    <property type="match status" value="1"/>
</dbReference>
<dbReference type="InterPro" id="IPR011032">
    <property type="entry name" value="GroES-like_sf"/>
</dbReference>
<evidence type="ECO:0000256" key="3">
    <source>
        <dbReference type="ARBA" id="ARBA00022723"/>
    </source>
</evidence>
<name>A0A1Y5Y0Z5_KIBAR</name>
<comment type="similarity">
    <text evidence="2 6">Belongs to the zinc-containing alcohol dehydrogenase family.</text>
</comment>
<protein>
    <submittedName>
        <fullName evidence="8">Aryl-alcohol dehydrogenase</fullName>
    </submittedName>
</protein>
<dbReference type="SUPFAM" id="SSF50129">
    <property type="entry name" value="GroES-like"/>
    <property type="match status" value="1"/>
</dbReference>
<evidence type="ECO:0000256" key="6">
    <source>
        <dbReference type="RuleBase" id="RU361277"/>
    </source>
</evidence>
<dbReference type="CDD" id="cd08278">
    <property type="entry name" value="benzyl_alcohol_DH"/>
    <property type="match status" value="1"/>
</dbReference>
<gene>
    <name evidence="8" type="ORF">SAMN05661093_07569</name>
</gene>
<proteinExistence type="inferred from homology"/>
<organism evidence="8 9">
    <name type="scientific">Kibdelosporangium aridum</name>
    <dbReference type="NCBI Taxonomy" id="2030"/>
    <lineage>
        <taxon>Bacteria</taxon>
        <taxon>Bacillati</taxon>
        <taxon>Actinomycetota</taxon>
        <taxon>Actinomycetes</taxon>
        <taxon>Pseudonocardiales</taxon>
        <taxon>Pseudonocardiaceae</taxon>
        <taxon>Kibdelosporangium</taxon>
    </lineage>
</organism>
<evidence type="ECO:0000256" key="1">
    <source>
        <dbReference type="ARBA" id="ARBA00001947"/>
    </source>
</evidence>
<dbReference type="SUPFAM" id="SSF51735">
    <property type="entry name" value="NAD(P)-binding Rossmann-fold domains"/>
    <property type="match status" value="1"/>
</dbReference>
<dbReference type="PANTHER" id="PTHR43350">
    <property type="entry name" value="NAD-DEPENDENT ALCOHOL DEHYDROGENASE"/>
    <property type="match status" value="1"/>
</dbReference>
<comment type="cofactor">
    <cofactor evidence="1 6">
        <name>Zn(2+)</name>
        <dbReference type="ChEBI" id="CHEBI:29105"/>
    </cofactor>
</comment>
<evidence type="ECO:0000259" key="7">
    <source>
        <dbReference type="SMART" id="SM00829"/>
    </source>
</evidence>
<dbReference type="PROSITE" id="PS00059">
    <property type="entry name" value="ADH_ZINC"/>
    <property type="match status" value="1"/>
</dbReference>
<dbReference type="InterPro" id="IPR002328">
    <property type="entry name" value="ADH_Zn_CS"/>
</dbReference>
<evidence type="ECO:0000256" key="2">
    <source>
        <dbReference type="ARBA" id="ARBA00008072"/>
    </source>
</evidence>
<keyword evidence="5" id="KW-0560">Oxidoreductase</keyword>
<dbReference type="RefSeq" id="WP_084431508.1">
    <property type="nucleotide sequence ID" value="NZ_FWXV01000008.1"/>
</dbReference>